<dbReference type="AlphaFoldDB" id="A0AAN6Q8R3"/>
<protein>
    <submittedName>
        <fullName evidence="2">Uncharacterized protein</fullName>
    </submittedName>
</protein>
<evidence type="ECO:0000313" key="3">
    <source>
        <dbReference type="Proteomes" id="UP001305647"/>
    </source>
</evidence>
<reference evidence="2" key="2">
    <citation type="submission" date="2023-05" db="EMBL/GenBank/DDBJ databases">
        <authorList>
            <consortium name="Lawrence Berkeley National Laboratory"/>
            <person name="Steindorff A."/>
            <person name="Hensen N."/>
            <person name="Bonometti L."/>
            <person name="Westerberg I."/>
            <person name="Brannstrom I.O."/>
            <person name="Guillou S."/>
            <person name="Cros-Aarteil S."/>
            <person name="Calhoun S."/>
            <person name="Haridas S."/>
            <person name="Kuo A."/>
            <person name="Mondo S."/>
            <person name="Pangilinan J."/>
            <person name="Riley R."/>
            <person name="Labutti K."/>
            <person name="Andreopoulos B."/>
            <person name="Lipzen A."/>
            <person name="Chen C."/>
            <person name="Yanf M."/>
            <person name="Daum C."/>
            <person name="Ng V."/>
            <person name="Clum A."/>
            <person name="Ohm R."/>
            <person name="Martin F."/>
            <person name="Silar P."/>
            <person name="Natvig D."/>
            <person name="Lalanne C."/>
            <person name="Gautier V."/>
            <person name="Ament-Velasquez S.L."/>
            <person name="Kruys A."/>
            <person name="Hutchinson M.I."/>
            <person name="Powell A.J."/>
            <person name="Barry K."/>
            <person name="Miller A.N."/>
            <person name="Grigoriev I.V."/>
            <person name="Debuchy R."/>
            <person name="Gladieux P."/>
            <person name="Thoren M.H."/>
            <person name="Johannesson H."/>
        </authorList>
    </citation>
    <scope>NUCLEOTIDE SEQUENCE</scope>
    <source>
        <strain evidence="2">CBS 757.83</strain>
    </source>
</reference>
<dbReference type="EMBL" id="MU863625">
    <property type="protein sequence ID" value="KAK4105728.1"/>
    <property type="molecule type" value="Genomic_DNA"/>
</dbReference>
<accession>A0AAN6Q8R3</accession>
<name>A0AAN6Q8R3_9PEZI</name>
<sequence length="160" mass="17386">MLQEGLLVVFVTPVGQGSHPPGSWHPCRLAGAFSISAAAFLSSTADAQRRISLTHPRHPASDRRLHRSRADKPRRCRPPARVGLGTATFRQAASRPTRQVCTERAVLFSHVPTCPPLAETGASFVHPPPSATQLRIVVRLQKNALEPFGRLCHCCTSADE</sequence>
<reference evidence="2" key="1">
    <citation type="journal article" date="2023" name="Mol. Phylogenet. Evol.">
        <title>Genome-scale phylogeny and comparative genomics of the fungal order Sordariales.</title>
        <authorList>
            <person name="Hensen N."/>
            <person name="Bonometti L."/>
            <person name="Westerberg I."/>
            <person name="Brannstrom I.O."/>
            <person name="Guillou S."/>
            <person name="Cros-Aarteil S."/>
            <person name="Calhoun S."/>
            <person name="Haridas S."/>
            <person name="Kuo A."/>
            <person name="Mondo S."/>
            <person name="Pangilinan J."/>
            <person name="Riley R."/>
            <person name="LaButti K."/>
            <person name="Andreopoulos B."/>
            <person name="Lipzen A."/>
            <person name="Chen C."/>
            <person name="Yan M."/>
            <person name="Daum C."/>
            <person name="Ng V."/>
            <person name="Clum A."/>
            <person name="Steindorff A."/>
            <person name="Ohm R.A."/>
            <person name="Martin F."/>
            <person name="Silar P."/>
            <person name="Natvig D.O."/>
            <person name="Lalanne C."/>
            <person name="Gautier V."/>
            <person name="Ament-Velasquez S.L."/>
            <person name="Kruys A."/>
            <person name="Hutchinson M.I."/>
            <person name="Powell A.J."/>
            <person name="Barry K."/>
            <person name="Miller A.N."/>
            <person name="Grigoriev I.V."/>
            <person name="Debuchy R."/>
            <person name="Gladieux P."/>
            <person name="Hiltunen Thoren M."/>
            <person name="Johannesson H."/>
        </authorList>
    </citation>
    <scope>NUCLEOTIDE SEQUENCE</scope>
    <source>
        <strain evidence="2">CBS 757.83</strain>
    </source>
</reference>
<dbReference type="Proteomes" id="UP001305647">
    <property type="component" value="Unassembled WGS sequence"/>
</dbReference>
<evidence type="ECO:0000256" key="1">
    <source>
        <dbReference type="SAM" id="MobiDB-lite"/>
    </source>
</evidence>
<proteinExistence type="predicted"/>
<evidence type="ECO:0000313" key="2">
    <source>
        <dbReference type="EMBL" id="KAK4105728.1"/>
    </source>
</evidence>
<comment type="caution">
    <text evidence="2">The sequence shown here is derived from an EMBL/GenBank/DDBJ whole genome shotgun (WGS) entry which is preliminary data.</text>
</comment>
<organism evidence="2 3">
    <name type="scientific">Parathielavia hyrcaniae</name>
    <dbReference type="NCBI Taxonomy" id="113614"/>
    <lineage>
        <taxon>Eukaryota</taxon>
        <taxon>Fungi</taxon>
        <taxon>Dikarya</taxon>
        <taxon>Ascomycota</taxon>
        <taxon>Pezizomycotina</taxon>
        <taxon>Sordariomycetes</taxon>
        <taxon>Sordariomycetidae</taxon>
        <taxon>Sordariales</taxon>
        <taxon>Chaetomiaceae</taxon>
        <taxon>Parathielavia</taxon>
    </lineage>
</organism>
<gene>
    <name evidence="2" type="ORF">N658DRAFT_492215</name>
</gene>
<keyword evidence="3" id="KW-1185">Reference proteome</keyword>
<feature type="compositionally biased region" description="Basic and acidic residues" evidence="1">
    <location>
        <begin position="59"/>
        <end position="73"/>
    </location>
</feature>
<feature type="region of interest" description="Disordered" evidence="1">
    <location>
        <begin position="53"/>
        <end position="75"/>
    </location>
</feature>